<feature type="binding site" evidence="7">
    <location>
        <position position="323"/>
    </location>
    <ligand>
        <name>4-imidazolone-5-propanoate</name>
        <dbReference type="ChEBI" id="CHEBI:77893"/>
    </ligand>
</feature>
<dbReference type="eggNOG" id="COG1228">
    <property type="taxonomic scope" value="Bacteria"/>
</dbReference>
<dbReference type="Pfam" id="PF01979">
    <property type="entry name" value="Amidohydro_1"/>
    <property type="match status" value="1"/>
</dbReference>
<feature type="binding site" evidence="7">
    <location>
        <position position="244"/>
    </location>
    <ligand>
        <name>Fe(3+)</name>
        <dbReference type="ChEBI" id="CHEBI:29034"/>
    </ligand>
</feature>
<dbReference type="GO" id="GO:0008270">
    <property type="term" value="F:zinc ion binding"/>
    <property type="evidence" value="ECO:0007669"/>
    <property type="project" value="UniProtKB-UniRule"/>
</dbReference>
<keyword evidence="3 7" id="KW-0378">Hydrolase</keyword>
<feature type="binding site" evidence="7">
    <location>
        <position position="322"/>
    </location>
    <ligand>
        <name>N-formimidoyl-L-glutamate</name>
        <dbReference type="ChEBI" id="CHEBI:58928"/>
    </ligand>
</feature>
<dbReference type="InterPro" id="IPR005920">
    <property type="entry name" value="HutI"/>
</dbReference>
<dbReference type="RefSeq" id="WP_038501505.1">
    <property type="nucleotide sequence ID" value="NZ_CP007490.1"/>
</dbReference>
<accession>A0A060JDM0</accession>
<dbReference type="KEGG" id="rla:Rhola_00000290"/>
<reference evidence="9 10" key="1">
    <citation type="journal article" date="2014" name="Int. J. Syst. Evol. Microbiol.">
        <title>Rhodoluna lacicola gen. nov., sp. nov., a planktonic freshwater bacterium with stream-lined genome.</title>
        <authorList>
            <person name="Hahn M."/>
            <person name="Schmidt J."/>
            <person name="Taipale S.J."/>
            <person name="Doolittle W.F."/>
            <person name="Koll U."/>
        </authorList>
    </citation>
    <scope>NUCLEOTIDE SEQUENCE [LARGE SCALE GENOMIC DNA]</scope>
    <source>
        <strain evidence="9 10">MWH-Ta8</strain>
    </source>
</reference>
<evidence type="ECO:0000256" key="4">
    <source>
        <dbReference type="ARBA" id="ARBA00022808"/>
    </source>
</evidence>
<gene>
    <name evidence="7" type="primary">hutI</name>
    <name evidence="9" type="ORF">Rhola_00000290</name>
</gene>
<name>A0A060JDM0_9MICO</name>
<evidence type="ECO:0000256" key="7">
    <source>
        <dbReference type="HAMAP-Rule" id="MF_00372"/>
    </source>
</evidence>
<evidence type="ECO:0000256" key="6">
    <source>
        <dbReference type="ARBA" id="ARBA00023004"/>
    </source>
</evidence>
<organism evidence="9 10">
    <name type="scientific">Rhodoluna lacicola</name>
    <dbReference type="NCBI Taxonomy" id="529884"/>
    <lineage>
        <taxon>Bacteria</taxon>
        <taxon>Bacillati</taxon>
        <taxon>Actinomycetota</taxon>
        <taxon>Actinomycetes</taxon>
        <taxon>Micrococcales</taxon>
        <taxon>Microbacteriaceae</taxon>
        <taxon>Luna cluster</taxon>
        <taxon>Luna-1 subcluster</taxon>
        <taxon>Rhodoluna</taxon>
    </lineage>
</organism>
<protein>
    <recommendedName>
        <fullName evidence="1 7">Imidazolonepropionase</fullName>
        <ecNumber evidence="1 7">3.5.2.7</ecNumber>
    </recommendedName>
    <alternativeName>
        <fullName evidence="7">Imidazolone-5-propionate hydrolase</fullName>
    </alternativeName>
</protein>
<dbReference type="GO" id="GO:0019557">
    <property type="term" value="P:L-histidine catabolic process to glutamate and formate"/>
    <property type="evidence" value="ECO:0007669"/>
    <property type="project" value="UniProtKB-UniPathway"/>
</dbReference>
<dbReference type="Proteomes" id="UP000067708">
    <property type="component" value="Chromosome"/>
</dbReference>
<feature type="binding site" evidence="7">
    <location>
        <position position="78"/>
    </location>
    <ligand>
        <name>Fe(3+)</name>
        <dbReference type="ChEBI" id="CHEBI:29034"/>
    </ligand>
</feature>
<evidence type="ECO:0000256" key="3">
    <source>
        <dbReference type="ARBA" id="ARBA00022801"/>
    </source>
</evidence>
<evidence type="ECO:0000313" key="10">
    <source>
        <dbReference type="Proteomes" id="UP000067708"/>
    </source>
</evidence>
<comment type="pathway">
    <text evidence="7">Amino-acid degradation; L-histidine degradation into L-glutamate; N-formimidoyl-L-glutamate from L-histidine: step 3/3.</text>
</comment>
<feature type="binding site" evidence="7">
    <location>
        <position position="80"/>
    </location>
    <ligand>
        <name>Zn(2+)</name>
        <dbReference type="ChEBI" id="CHEBI:29105"/>
    </ligand>
</feature>
<dbReference type="Gene3D" id="3.20.20.140">
    <property type="entry name" value="Metal-dependent hydrolases"/>
    <property type="match status" value="1"/>
</dbReference>
<dbReference type="HOGENOM" id="CLU_041647_1_0_11"/>
<dbReference type="AlphaFoldDB" id="A0A060JDM0"/>
<dbReference type="InterPro" id="IPR032466">
    <property type="entry name" value="Metal_Hydrolase"/>
</dbReference>
<sequence length="407" mass="42937">MSTLFNNIGCLFTNSQGDSPVSLAARSAENFLGEICDAAIVVEDGKVAWVGESKNSPAADVQIDLAGQTVIPGFVDSHAHLMFAGDRAEEFSARMQGQSYSAGGIKTTVAATREATDAQLEANLARLVAEMHASGITTFETKSGYGLDVETESRSLAIAAKHTSETTFLGAHVVPQEFKDVAKFGSVEAGADAYVDLVKNAMLTAATPHAKWIDVFCDRGAFNVDQAREILQAGISAGLAPRIHANQLENIGAIQLAVELDCASADHCTHLTNQDIDALAHSNTVATLLPGAEFSTRSKYPDARKLIDAGVTVALATDCNPGSSYTSSMAFCIALAVREMRMSPAEALWSATMGGAKALRRNDIGHLSIGARADFAVINAPSYIHLAYRPGVNLISETYIAGRAVTK</sequence>
<keyword evidence="6 7" id="KW-0408">Iron</keyword>
<feature type="binding site" evidence="7">
    <location>
        <position position="80"/>
    </location>
    <ligand>
        <name>Fe(3+)</name>
        <dbReference type="ChEBI" id="CHEBI:29034"/>
    </ligand>
</feature>
<comment type="function">
    <text evidence="7">Catalyzes the hydrolytic cleavage of the carbon-nitrogen bond in imidazolone-5-propanoate to yield N-formimidoyl-L-glutamate. It is the third step in the universal histidine degradation pathway.</text>
</comment>
<comment type="subcellular location">
    <subcellularLocation>
        <location evidence="7">Cytoplasm</location>
    </subcellularLocation>
</comment>
<feature type="binding site" evidence="7">
    <location>
        <position position="318"/>
    </location>
    <ligand>
        <name>Fe(3+)</name>
        <dbReference type="ChEBI" id="CHEBI:29034"/>
    </ligand>
</feature>
<dbReference type="UniPathway" id="UPA00379">
    <property type="reaction ID" value="UER00551"/>
</dbReference>
<evidence type="ECO:0000259" key="8">
    <source>
        <dbReference type="Pfam" id="PF01979"/>
    </source>
</evidence>
<dbReference type="GO" id="GO:0005737">
    <property type="term" value="C:cytoplasm"/>
    <property type="evidence" value="ECO:0007669"/>
    <property type="project" value="UniProtKB-SubCell"/>
</dbReference>
<keyword evidence="4 7" id="KW-0369">Histidine metabolism</keyword>
<feature type="binding site" evidence="7">
    <location>
        <position position="78"/>
    </location>
    <ligand>
        <name>Zn(2+)</name>
        <dbReference type="ChEBI" id="CHEBI:29105"/>
    </ligand>
</feature>
<dbReference type="SUPFAM" id="SSF51338">
    <property type="entry name" value="Composite domain of metallo-dependent hydrolases"/>
    <property type="match status" value="1"/>
</dbReference>
<dbReference type="GO" id="GO:0005506">
    <property type="term" value="F:iron ion binding"/>
    <property type="evidence" value="ECO:0007669"/>
    <property type="project" value="UniProtKB-UniRule"/>
</dbReference>
<dbReference type="EMBL" id="CP007490">
    <property type="protein sequence ID" value="AIC46860.1"/>
    <property type="molecule type" value="Genomic_DNA"/>
</dbReference>
<dbReference type="Gene3D" id="2.30.40.10">
    <property type="entry name" value="Urease, subunit C, domain 1"/>
    <property type="match status" value="1"/>
</dbReference>
<dbReference type="GO" id="GO:0019556">
    <property type="term" value="P:L-histidine catabolic process to glutamate and formamide"/>
    <property type="evidence" value="ECO:0007669"/>
    <property type="project" value="UniProtKB-UniRule"/>
</dbReference>
<dbReference type="PANTHER" id="PTHR42752:SF1">
    <property type="entry name" value="IMIDAZOLONEPROPIONASE-RELATED"/>
    <property type="match status" value="1"/>
</dbReference>
<feature type="binding site" evidence="7">
    <location>
        <position position="318"/>
    </location>
    <ligand>
        <name>Zn(2+)</name>
        <dbReference type="ChEBI" id="CHEBI:29105"/>
    </ligand>
</feature>
<comment type="catalytic activity">
    <reaction evidence="7">
        <text>4-imidazolone-5-propanoate + H2O = N-formimidoyl-L-glutamate</text>
        <dbReference type="Rhea" id="RHEA:23660"/>
        <dbReference type="ChEBI" id="CHEBI:15377"/>
        <dbReference type="ChEBI" id="CHEBI:58928"/>
        <dbReference type="ChEBI" id="CHEBI:77893"/>
        <dbReference type="EC" id="3.5.2.7"/>
    </reaction>
</comment>
<dbReference type="InterPro" id="IPR006680">
    <property type="entry name" value="Amidohydro-rel"/>
</dbReference>
<dbReference type="OrthoDB" id="9776455at2"/>
<feature type="binding site" evidence="7">
    <location>
        <position position="247"/>
    </location>
    <ligand>
        <name>4-imidazolone-5-propanoate</name>
        <dbReference type="ChEBI" id="CHEBI:77893"/>
    </ligand>
</feature>
<keyword evidence="7" id="KW-0963">Cytoplasm</keyword>
<dbReference type="InterPro" id="IPR011059">
    <property type="entry name" value="Metal-dep_hydrolase_composite"/>
</dbReference>
<dbReference type="STRING" id="529884.Rhola_00000290"/>
<dbReference type="SUPFAM" id="SSF51556">
    <property type="entry name" value="Metallo-dependent hydrolases"/>
    <property type="match status" value="1"/>
</dbReference>
<feature type="binding site" evidence="7">
    <location>
        <position position="145"/>
    </location>
    <ligand>
        <name>4-imidazolone-5-propanoate</name>
        <dbReference type="ChEBI" id="CHEBI:77893"/>
    </ligand>
</feature>
<comment type="similarity">
    <text evidence="7">Belongs to the metallo-dependent hydrolases superfamily. HutI family.</text>
</comment>
<feature type="binding site" evidence="7">
    <location>
        <position position="145"/>
    </location>
    <ligand>
        <name>N-formimidoyl-L-glutamate</name>
        <dbReference type="ChEBI" id="CHEBI:58928"/>
    </ligand>
</feature>
<dbReference type="NCBIfam" id="TIGR01224">
    <property type="entry name" value="hutI"/>
    <property type="match status" value="1"/>
</dbReference>
<comment type="cofactor">
    <cofactor evidence="7">
        <name>Zn(2+)</name>
        <dbReference type="ChEBI" id="CHEBI:29105"/>
    </cofactor>
    <cofactor evidence="7">
        <name>Fe(3+)</name>
        <dbReference type="ChEBI" id="CHEBI:29034"/>
    </cofactor>
    <text evidence="7">Binds 1 zinc or iron ion per subunit.</text>
</comment>
<feature type="binding site" evidence="7">
    <location>
        <position position="320"/>
    </location>
    <ligand>
        <name>N-formimidoyl-L-glutamate</name>
        <dbReference type="ChEBI" id="CHEBI:58928"/>
    </ligand>
</feature>
<feature type="domain" description="Amidohydrolase-related" evidence="8">
    <location>
        <begin position="69"/>
        <end position="402"/>
    </location>
</feature>
<dbReference type="GO" id="GO:0050480">
    <property type="term" value="F:imidazolonepropionase activity"/>
    <property type="evidence" value="ECO:0007669"/>
    <property type="project" value="UniProtKB-UniRule"/>
</dbReference>
<feature type="binding site" evidence="7">
    <location>
        <position position="172"/>
    </location>
    <ligand>
        <name>4-imidazolone-5-propanoate</name>
        <dbReference type="ChEBI" id="CHEBI:77893"/>
    </ligand>
</feature>
<feature type="binding site" evidence="7">
    <location>
        <position position="244"/>
    </location>
    <ligand>
        <name>Zn(2+)</name>
        <dbReference type="ChEBI" id="CHEBI:29105"/>
    </ligand>
</feature>
<evidence type="ECO:0000256" key="2">
    <source>
        <dbReference type="ARBA" id="ARBA00022723"/>
    </source>
</evidence>
<feature type="binding site" evidence="7">
    <location>
        <position position="87"/>
    </location>
    <ligand>
        <name>4-imidazolone-5-propanoate</name>
        <dbReference type="ChEBI" id="CHEBI:77893"/>
    </ligand>
</feature>
<keyword evidence="10" id="KW-1185">Reference proteome</keyword>
<evidence type="ECO:0000313" key="9">
    <source>
        <dbReference type="EMBL" id="AIC46860.1"/>
    </source>
</evidence>
<proteinExistence type="inferred from homology"/>
<keyword evidence="5 7" id="KW-0862">Zinc</keyword>
<dbReference type="PANTHER" id="PTHR42752">
    <property type="entry name" value="IMIDAZOLONEPROPIONASE"/>
    <property type="match status" value="1"/>
</dbReference>
<evidence type="ECO:0000256" key="5">
    <source>
        <dbReference type="ARBA" id="ARBA00022833"/>
    </source>
</evidence>
<dbReference type="PATRIC" id="fig|529884.3.peg.26"/>
<dbReference type="EC" id="3.5.2.7" evidence="1 7"/>
<dbReference type="HAMAP" id="MF_00372">
    <property type="entry name" value="HutI"/>
    <property type="match status" value="1"/>
</dbReference>
<evidence type="ECO:0000256" key="1">
    <source>
        <dbReference type="ARBA" id="ARBA00012864"/>
    </source>
</evidence>
<keyword evidence="2 7" id="KW-0479">Metal-binding</keyword>